<dbReference type="AlphaFoldDB" id="Q9AA72"/>
<dbReference type="EnsemblBacteria" id="AAK22719">
    <property type="protein sequence ID" value="AAK22719"/>
    <property type="gene ID" value="CC_0734"/>
</dbReference>
<reference evidence="1 2" key="1">
    <citation type="journal article" date="2001" name="Proc. Natl. Acad. Sci. U.S.A.">
        <title>Complete genome sequence of Caulobacter crescentus.</title>
        <authorList>
            <person name="Nierman W.C."/>
            <person name="Feldblyum T.V."/>
            <person name="Laub M.T."/>
            <person name="Paulsen I.T."/>
            <person name="Nelson K.E."/>
            <person name="Eisen J.A."/>
            <person name="Heidelberg J.F."/>
            <person name="Alley M.R."/>
            <person name="Ohta N."/>
            <person name="Maddock J.R."/>
            <person name="Potocka I."/>
            <person name="Nelson W.C."/>
            <person name="Newton A."/>
            <person name="Stephens C."/>
            <person name="Phadke N.D."/>
            <person name="Ely B."/>
            <person name="DeBoy R.T."/>
            <person name="Dodson R.J."/>
            <person name="Durkin A.S."/>
            <person name="Gwinn M.L."/>
            <person name="Haft D.H."/>
            <person name="Kolonay J.F."/>
            <person name="Smit J."/>
            <person name="Craven M.B."/>
            <person name="Khouri H."/>
            <person name="Shetty J."/>
            <person name="Berry K."/>
            <person name="Utterback T."/>
            <person name="Tran K."/>
            <person name="Wolf A."/>
            <person name="Vamathevan J."/>
            <person name="Ermolaeva M."/>
            <person name="White O."/>
            <person name="Salzberg S.L."/>
            <person name="Venter J.C."/>
            <person name="Shapiro L."/>
            <person name="Fraser C.M."/>
        </authorList>
    </citation>
    <scope>NUCLEOTIDE SEQUENCE [LARGE SCALE GENOMIC DNA]</scope>
    <source>
        <strain evidence="2">ATCC 19089 / CB15</strain>
    </source>
</reference>
<keyword evidence="2" id="KW-1185">Reference proteome</keyword>
<name>Q9AA72_CAUVC</name>
<evidence type="ECO:0000313" key="2">
    <source>
        <dbReference type="Proteomes" id="UP000001816"/>
    </source>
</evidence>
<gene>
    <name evidence="1" type="ordered locus">CC_0734</name>
</gene>
<proteinExistence type="predicted"/>
<dbReference type="HOGENOM" id="CLU_3286824_0_0_5"/>
<accession>Q9AA72</accession>
<dbReference type="KEGG" id="ccr:CC_0734"/>
<dbReference type="EMBL" id="AE005673">
    <property type="protein sequence ID" value="AAK22719.1"/>
    <property type="molecule type" value="Genomic_DNA"/>
</dbReference>
<organism evidence="1 2">
    <name type="scientific">Caulobacter vibrioides (strain ATCC 19089 / CIP 103742 / CB 15)</name>
    <name type="common">Caulobacter crescentus</name>
    <dbReference type="NCBI Taxonomy" id="190650"/>
    <lineage>
        <taxon>Bacteria</taxon>
        <taxon>Pseudomonadati</taxon>
        <taxon>Pseudomonadota</taxon>
        <taxon>Alphaproteobacteria</taxon>
        <taxon>Caulobacterales</taxon>
        <taxon>Caulobacteraceae</taxon>
        <taxon>Caulobacter</taxon>
    </lineage>
</organism>
<protein>
    <submittedName>
        <fullName evidence="1">Uncharacterized protein</fullName>
    </submittedName>
</protein>
<dbReference type="BioCyc" id="CAULO:CC0734-MONOMER"/>
<dbReference type="Proteomes" id="UP000001816">
    <property type="component" value="Chromosome"/>
</dbReference>
<evidence type="ECO:0000313" key="1">
    <source>
        <dbReference type="EMBL" id="AAK22719.1"/>
    </source>
</evidence>
<sequence length="40" mass="4418">MMRHRATAPLQAPEGSIWIPAFAGKVGFLEGCWRLFTTLG</sequence>
<dbReference type="PIR" id="C87340">
    <property type="entry name" value="C87340"/>
</dbReference>